<dbReference type="InterPro" id="IPR003154">
    <property type="entry name" value="S1/P1nuclease"/>
</dbReference>
<gene>
    <name evidence="8" type="ORF">AAD027_16805</name>
</gene>
<dbReference type="PANTHER" id="PTHR33146">
    <property type="entry name" value="ENDONUCLEASE 4"/>
    <property type="match status" value="1"/>
</dbReference>
<keyword evidence="9" id="KW-1185">Reference proteome</keyword>
<keyword evidence="7" id="KW-0732">Signal</keyword>
<evidence type="ECO:0000313" key="9">
    <source>
        <dbReference type="Proteomes" id="UP001459204"/>
    </source>
</evidence>
<dbReference type="Gene3D" id="1.10.575.10">
    <property type="entry name" value="P1 Nuclease"/>
    <property type="match status" value="1"/>
</dbReference>
<dbReference type="Pfam" id="PF02265">
    <property type="entry name" value="S1-P1_nuclease"/>
    <property type="match status" value="1"/>
</dbReference>
<accession>A0ABU9J559</accession>
<name>A0ABU9J559_9GAMM</name>
<dbReference type="RefSeq" id="WP_341727189.1">
    <property type="nucleotide sequence ID" value="NZ_JBBWWT010000011.1"/>
</dbReference>
<organism evidence="8 9">
    <name type="scientific">Pseudoxanthomonas putridarboris</name>
    <dbReference type="NCBI Taxonomy" id="752605"/>
    <lineage>
        <taxon>Bacteria</taxon>
        <taxon>Pseudomonadati</taxon>
        <taxon>Pseudomonadota</taxon>
        <taxon>Gammaproteobacteria</taxon>
        <taxon>Lysobacterales</taxon>
        <taxon>Lysobacteraceae</taxon>
        <taxon>Pseudoxanthomonas</taxon>
    </lineage>
</organism>
<keyword evidence="1" id="KW-0540">Nuclease</keyword>
<dbReference type="InterPro" id="IPR008947">
    <property type="entry name" value="PLipase_C/P1_nuclease_dom_sf"/>
</dbReference>
<keyword evidence="6" id="KW-0325">Glycoprotein</keyword>
<dbReference type="EMBL" id="JBBWWT010000011">
    <property type="protein sequence ID" value="MEL1266016.1"/>
    <property type="molecule type" value="Genomic_DNA"/>
</dbReference>
<protein>
    <submittedName>
        <fullName evidence="8">S1/P1 nuclease</fullName>
    </submittedName>
</protein>
<comment type="caution">
    <text evidence="8">The sequence shown here is derived from an EMBL/GenBank/DDBJ whole genome shotgun (WGS) entry which is preliminary data.</text>
</comment>
<evidence type="ECO:0000256" key="6">
    <source>
        <dbReference type="ARBA" id="ARBA00023180"/>
    </source>
</evidence>
<reference evidence="8 9" key="1">
    <citation type="submission" date="2024-04" db="EMBL/GenBank/DDBJ databases">
        <title>Draft genome sequence of Pseudoxanthomonas putridarboris WD12.</title>
        <authorList>
            <person name="Oh J."/>
        </authorList>
    </citation>
    <scope>NUCLEOTIDE SEQUENCE [LARGE SCALE GENOMIC DNA]</scope>
    <source>
        <strain evidence="8 9">WD12</strain>
    </source>
</reference>
<evidence type="ECO:0000256" key="7">
    <source>
        <dbReference type="SAM" id="SignalP"/>
    </source>
</evidence>
<proteinExistence type="predicted"/>
<keyword evidence="4" id="KW-0378">Hydrolase</keyword>
<keyword evidence="3" id="KW-0255">Endonuclease</keyword>
<evidence type="ECO:0000256" key="4">
    <source>
        <dbReference type="ARBA" id="ARBA00022801"/>
    </source>
</evidence>
<evidence type="ECO:0000256" key="5">
    <source>
        <dbReference type="ARBA" id="ARBA00023157"/>
    </source>
</evidence>
<keyword evidence="5" id="KW-1015">Disulfide bond</keyword>
<dbReference type="Proteomes" id="UP001459204">
    <property type="component" value="Unassembled WGS sequence"/>
</dbReference>
<dbReference type="CDD" id="cd11010">
    <property type="entry name" value="S1-P1_nuclease"/>
    <property type="match status" value="1"/>
</dbReference>
<dbReference type="PANTHER" id="PTHR33146:SF26">
    <property type="entry name" value="ENDONUCLEASE 4"/>
    <property type="match status" value="1"/>
</dbReference>
<feature type="chain" id="PRO_5045216068" evidence="7">
    <location>
        <begin position="29"/>
        <end position="274"/>
    </location>
</feature>
<dbReference type="SUPFAM" id="SSF48537">
    <property type="entry name" value="Phospholipase C/P1 nuclease"/>
    <property type="match status" value="1"/>
</dbReference>
<evidence type="ECO:0000256" key="2">
    <source>
        <dbReference type="ARBA" id="ARBA00022723"/>
    </source>
</evidence>
<feature type="signal peptide" evidence="7">
    <location>
        <begin position="1"/>
        <end position="28"/>
    </location>
</feature>
<evidence type="ECO:0000256" key="1">
    <source>
        <dbReference type="ARBA" id="ARBA00022722"/>
    </source>
</evidence>
<keyword evidence="2" id="KW-0479">Metal-binding</keyword>
<evidence type="ECO:0000313" key="8">
    <source>
        <dbReference type="EMBL" id="MEL1266016.1"/>
    </source>
</evidence>
<evidence type="ECO:0000256" key="3">
    <source>
        <dbReference type="ARBA" id="ARBA00022759"/>
    </source>
</evidence>
<sequence>MSVKVAGMNRILFFLLAAALLLPTPAHAWGALGHRLVASLAWDDLTPETRRQIDDLLAGEAVPTLAGIANWADELRDNDPDLGRKTSRWHYVNIGEHDCVYDLPRDCPGGNCVVEAIRAQAAILADPGKPRGERVRALKFVVHFVGDVHQPLHAGYARDKGGNEVQVNWNGTGTNLHSLWDSRMLASTKRDEASYLAYLRTLPRPDADRIALPPPSARWAEQSCRVVRQPGFYPPRARLDQAYVDRYLPVAERQLRAGGAALAGVLNAALGSTH</sequence>